<dbReference type="InterPro" id="IPR000801">
    <property type="entry name" value="Esterase-like"/>
</dbReference>
<protein>
    <submittedName>
        <fullName evidence="2">Predicted hydrolase of the alpha/beta superfamily</fullName>
    </submittedName>
</protein>
<evidence type="ECO:0000313" key="2">
    <source>
        <dbReference type="EMBL" id="SDK19674.1"/>
    </source>
</evidence>
<dbReference type="PANTHER" id="PTHR48098">
    <property type="entry name" value="ENTEROCHELIN ESTERASE-RELATED"/>
    <property type="match status" value="1"/>
</dbReference>
<gene>
    <name evidence="1" type="ORF">AF333_18635</name>
    <name evidence="2" type="ORF">SAMN04487909_1433</name>
</gene>
<dbReference type="GeneID" id="42307174"/>
<organism evidence="1 3">
    <name type="scientific">Aneurinibacillus migulanus</name>
    <name type="common">Bacillus migulanus</name>
    <dbReference type="NCBI Taxonomy" id="47500"/>
    <lineage>
        <taxon>Bacteria</taxon>
        <taxon>Bacillati</taxon>
        <taxon>Bacillota</taxon>
        <taxon>Bacilli</taxon>
        <taxon>Bacillales</taxon>
        <taxon>Paenibacillaceae</taxon>
        <taxon>Aneurinibacillus group</taxon>
        <taxon>Aneurinibacillus</taxon>
    </lineage>
</organism>
<dbReference type="InterPro" id="IPR029058">
    <property type="entry name" value="AB_hydrolase_fold"/>
</dbReference>
<dbReference type="Gene3D" id="3.40.50.1820">
    <property type="entry name" value="alpha/beta hydrolase"/>
    <property type="match status" value="1"/>
</dbReference>
<dbReference type="EMBL" id="LGUG01000004">
    <property type="protein sequence ID" value="KON97178.1"/>
    <property type="molecule type" value="Genomic_DNA"/>
</dbReference>
<evidence type="ECO:0000313" key="1">
    <source>
        <dbReference type="EMBL" id="KON97178.1"/>
    </source>
</evidence>
<dbReference type="Pfam" id="PF00756">
    <property type="entry name" value="Esterase"/>
    <property type="match status" value="1"/>
</dbReference>
<dbReference type="RefSeq" id="WP_043069114.1">
    <property type="nucleotide sequence ID" value="NZ_BJOA01000187.1"/>
</dbReference>
<keyword evidence="3" id="KW-1185">Reference proteome</keyword>
<evidence type="ECO:0000313" key="4">
    <source>
        <dbReference type="Proteomes" id="UP000182836"/>
    </source>
</evidence>
<dbReference type="AlphaFoldDB" id="A0A0D1X5J2"/>
<dbReference type="GO" id="GO:0016787">
    <property type="term" value="F:hydrolase activity"/>
    <property type="evidence" value="ECO:0007669"/>
    <property type="project" value="UniProtKB-KW"/>
</dbReference>
<dbReference type="PANTHER" id="PTHR48098:SF3">
    <property type="entry name" value="IRON(III) ENTEROBACTIN ESTERASE"/>
    <property type="match status" value="1"/>
</dbReference>
<dbReference type="Proteomes" id="UP000037269">
    <property type="component" value="Unassembled WGS sequence"/>
</dbReference>
<sequence>MQGKVDTLSFQGRNIYVYTPPSYEREREVSFPAIYVQDGNYLFMDSIETLEEDFAQGATQEVIFVGIEPIERNREYTPWKAEPLIKQNYLGGEGDEYLAFITEKVMPFVQSHYRIIRDYAQTGIGGGSFGALISLYAAFQKPDFFGRFALMSASLWYENFVSFVEKNKLSQENIRIYMYVGEQEGVDRTNLQQYMVPNTKKTYERLKGKVFGRAKDVLLETDPNGVHDHAFFIQYFPHAVQFLYPGLKS</sequence>
<dbReference type="STRING" id="47500.AF333_18635"/>
<dbReference type="SUPFAM" id="SSF53474">
    <property type="entry name" value="alpha/beta-Hydrolases"/>
    <property type="match status" value="1"/>
</dbReference>
<dbReference type="EMBL" id="FNED01000043">
    <property type="protein sequence ID" value="SDK19674.1"/>
    <property type="molecule type" value="Genomic_DNA"/>
</dbReference>
<evidence type="ECO:0000313" key="3">
    <source>
        <dbReference type="Proteomes" id="UP000037269"/>
    </source>
</evidence>
<reference evidence="2 4" key="2">
    <citation type="submission" date="2016-10" db="EMBL/GenBank/DDBJ databases">
        <authorList>
            <person name="de Groot N.N."/>
        </authorList>
    </citation>
    <scope>NUCLEOTIDE SEQUENCE [LARGE SCALE GENOMIC DNA]</scope>
    <source>
        <strain evidence="2 4">DSM 2895</strain>
    </source>
</reference>
<reference evidence="1 3" key="1">
    <citation type="submission" date="2015-07" db="EMBL/GenBank/DDBJ databases">
        <title>Fjat-14205 dsm 2895.</title>
        <authorList>
            <person name="Liu B."/>
            <person name="Wang J."/>
            <person name="Zhu Y."/>
            <person name="Liu G."/>
            <person name="Chen Q."/>
            <person name="Chen Z."/>
            <person name="Lan J."/>
            <person name="Che J."/>
            <person name="Ge C."/>
            <person name="Shi H."/>
            <person name="Pan Z."/>
            <person name="Liu X."/>
        </authorList>
    </citation>
    <scope>NUCLEOTIDE SEQUENCE [LARGE SCALE GENOMIC DNA]</scope>
    <source>
        <strain evidence="1 3">DSM 2895</strain>
    </source>
</reference>
<proteinExistence type="predicted"/>
<keyword evidence="2" id="KW-0378">Hydrolase</keyword>
<name>A0A0D1X5J2_ANEMI</name>
<accession>A0A0D1X5J2</accession>
<dbReference type="Proteomes" id="UP000182836">
    <property type="component" value="Unassembled WGS sequence"/>
</dbReference>
<dbReference type="OrthoDB" id="9784036at2"/>
<dbReference type="PATRIC" id="fig|47500.8.peg.5144"/>
<dbReference type="InterPro" id="IPR050583">
    <property type="entry name" value="Mycobacterial_A85_antigen"/>
</dbReference>